<keyword evidence="6" id="KW-1185">Reference proteome</keyword>
<gene>
    <name evidence="5" type="ORF">MUK42_13002</name>
</gene>
<keyword evidence="3" id="KW-0539">Nucleus</keyword>
<feature type="compositionally biased region" description="Basic and acidic residues" evidence="4">
    <location>
        <begin position="93"/>
        <end position="113"/>
    </location>
</feature>
<accession>A0A9E7H2S3</accession>
<proteinExistence type="inferred from homology"/>
<dbReference type="Proteomes" id="UP001055439">
    <property type="component" value="Chromosome 8"/>
</dbReference>
<feature type="region of interest" description="Disordered" evidence="4">
    <location>
        <begin position="1"/>
        <end position="35"/>
    </location>
</feature>
<feature type="compositionally biased region" description="Basic residues" evidence="4">
    <location>
        <begin position="1"/>
        <end position="12"/>
    </location>
</feature>
<dbReference type="GO" id="GO:0010112">
    <property type="term" value="P:regulation of systemic acquired resistance"/>
    <property type="evidence" value="ECO:0007669"/>
    <property type="project" value="InterPro"/>
</dbReference>
<dbReference type="AlphaFoldDB" id="A0A9E7H2S3"/>
<evidence type="ECO:0000313" key="5">
    <source>
        <dbReference type="EMBL" id="URE25750.1"/>
    </source>
</evidence>
<protein>
    <submittedName>
        <fullName evidence="5">Uncharacterized protein</fullName>
    </submittedName>
</protein>
<organism evidence="5 6">
    <name type="scientific">Musa troglodytarum</name>
    <name type="common">fe'i banana</name>
    <dbReference type="NCBI Taxonomy" id="320322"/>
    <lineage>
        <taxon>Eukaryota</taxon>
        <taxon>Viridiplantae</taxon>
        <taxon>Streptophyta</taxon>
        <taxon>Embryophyta</taxon>
        <taxon>Tracheophyta</taxon>
        <taxon>Spermatophyta</taxon>
        <taxon>Magnoliopsida</taxon>
        <taxon>Liliopsida</taxon>
        <taxon>Zingiberales</taxon>
        <taxon>Musaceae</taxon>
        <taxon>Musa</taxon>
    </lineage>
</organism>
<sequence length="121" mass="13457">MASGRRGKKRPCPKPSTAPAGPSPTREEDDQEEEMEEFYALVGRIRETRDMLRSNAGTRLANAAAPLWKPAFKLEDFRHRDEAESSAAALVEPPKEEKGRNEEGKKEVGKEECGFDLSLAL</sequence>
<evidence type="ECO:0000313" key="6">
    <source>
        <dbReference type="Proteomes" id="UP001055439"/>
    </source>
</evidence>
<evidence type="ECO:0000256" key="1">
    <source>
        <dbReference type="ARBA" id="ARBA00004123"/>
    </source>
</evidence>
<dbReference type="OrthoDB" id="779586at2759"/>
<reference evidence="5" key="1">
    <citation type="submission" date="2022-05" db="EMBL/GenBank/DDBJ databases">
        <title>The Musa troglodytarum L. genome provides insights into the mechanism of non-climacteric behaviour and enrichment of carotenoids.</title>
        <authorList>
            <person name="Wang J."/>
        </authorList>
    </citation>
    <scope>NUCLEOTIDE SEQUENCE</scope>
    <source>
        <tissue evidence="5">Leaf</tissue>
    </source>
</reference>
<evidence type="ECO:0000256" key="4">
    <source>
        <dbReference type="SAM" id="MobiDB-lite"/>
    </source>
</evidence>
<dbReference type="InterPro" id="IPR031425">
    <property type="entry name" value="NPR1/NH1-interacting"/>
</dbReference>
<name>A0A9E7H2S3_9LILI</name>
<comment type="similarity">
    <text evidence="2">Belongs to the NPR1-interactor family.</text>
</comment>
<dbReference type="PANTHER" id="PTHR33669:SF4">
    <property type="entry name" value="NRR REPRESSOR HOMOLOG 2"/>
    <property type="match status" value="1"/>
</dbReference>
<evidence type="ECO:0000256" key="3">
    <source>
        <dbReference type="ARBA" id="ARBA00023242"/>
    </source>
</evidence>
<dbReference type="Pfam" id="PF15699">
    <property type="entry name" value="NPR1_interact"/>
    <property type="match status" value="1"/>
</dbReference>
<dbReference type="PANTHER" id="PTHR33669">
    <property type="entry name" value="PROTEIN NEGATIVE REGULATOR OF RESISTANCE"/>
    <property type="match status" value="1"/>
</dbReference>
<evidence type="ECO:0000256" key="2">
    <source>
        <dbReference type="ARBA" id="ARBA00009937"/>
    </source>
</evidence>
<feature type="region of interest" description="Disordered" evidence="4">
    <location>
        <begin position="79"/>
        <end position="121"/>
    </location>
</feature>
<comment type="subcellular location">
    <subcellularLocation>
        <location evidence="1">Nucleus</location>
    </subcellularLocation>
</comment>
<dbReference type="GO" id="GO:0005634">
    <property type="term" value="C:nucleus"/>
    <property type="evidence" value="ECO:0007669"/>
    <property type="project" value="UniProtKB-SubCell"/>
</dbReference>
<dbReference type="EMBL" id="CP097510">
    <property type="protein sequence ID" value="URE25750.1"/>
    <property type="molecule type" value="Genomic_DNA"/>
</dbReference>